<feature type="coiled-coil region" evidence="1">
    <location>
        <begin position="40"/>
        <end position="74"/>
    </location>
</feature>
<keyword evidence="1" id="KW-0175">Coiled coil</keyword>
<dbReference type="PATRIC" id="fig|658445.3.peg.4926"/>
<keyword evidence="2" id="KW-1133">Transmembrane helix</keyword>
<feature type="transmembrane region" description="Helical" evidence="2">
    <location>
        <begin position="12"/>
        <end position="33"/>
    </location>
</feature>
<accession>A0A0C5WT05</accession>
<keyword evidence="2" id="KW-0812">Transmembrane</keyword>
<evidence type="ECO:0000256" key="1">
    <source>
        <dbReference type="SAM" id="Coils"/>
    </source>
</evidence>
<evidence type="ECO:0000256" key="2">
    <source>
        <dbReference type="SAM" id="Phobius"/>
    </source>
</evidence>
<dbReference type="AlphaFoldDB" id="A0A0C5WT05"/>
<dbReference type="HOGENOM" id="CLU_140401_0_0_6"/>
<evidence type="ECO:0000313" key="3">
    <source>
        <dbReference type="EMBL" id="AJR09532.1"/>
    </source>
</evidence>
<proteinExistence type="predicted"/>
<dbReference type="InterPro" id="IPR021244">
    <property type="entry name" value="DUF2802"/>
</dbReference>
<gene>
    <name evidence="3" type="ORF">H744_2c2879</name>
</gene>
<evidence type="ECO:0000313" key="4">
    <source>
        <dbReference type="Proteomes" id="UP000032303"/>
    </source>
</evidence>
<name>A0A0C5WT05_9GAMM</name>
<dbReference type="KEGG" id="pgb:H744_2c2879"/>
<reference evidence="3 4" key="1">
    <citation type="submission" date="2013-05" db="EMBL/GenBank/DDBJ databases">
        <title>Complete genome sequence of the lipase-producing bacterium Photobacterium gaetbulicola Gung47.</title>
        <authorList>
            <person name="Kim Y.-O."/>
        </authorList>
    </citation>
    <scope>NUCLEOTIDE SEQUENCE [LARGE SCALE GENOMIC DNA]</scope>
    <source>
        <strain evidence="3 4">Gung47</strain>
    </source>
</reference>
<dbReference type="STRING" id="658445.H744_2c2879"/>
<keyword evidence="2" id="KW-0472">Membrane</keyword>
<dbReference type="EMBL" id="CP005974">
    <property type="protein sequence ID" value="AJR09532.1"/>
    <property type="molecule type" value="Genomic_DNA"/>
</dbReference>
<dbReference type="Pfam" id="PF10975">
    <property type="entry name" value="DUF2802"/>
    <property type="match status" value="1"/>
</dbReference>
<keyword evidence="4" id="KW-1185">Reference proteome</keyword>
<organism evidence="3 4">
    <name type="scientific">Photobacterium gaetbulicola Gung47</name>
    <dbReference type="NCBI Taxonomy" id="658445"/>
    <lineage>
        <taxon>Bacteria</taxon>
        <taxon>Pseudomonadati</taxon>
        <taxon>Pseudomonadota</taxon>
        <taxon>Gammaproteobacteria</taxon>
        <taxon>Vibrionales</taxon>
        <taxon>Vibrionaceae</taxon>
        <taxon>Photobacterium</taxon>
    </lineage>
</organism>
<evidence type="ECO:0008006" key="5">
    <source>
        <dbReference type="Google" id="ProtNLM"/>
    </source>
</evidence>
<sequence>MGRDGVPVMREMLLQWLPLALSLLAIVVAWLMVRRERIARQALETKFAATELVLKNARQQQESLVKQFNELRAGTMGMSQKLGDMARHLEELADRQGELAMQDPDSRLYSRASKMVELGADVNELMRECDLPKAEAELLLRLQQMHHSRR</sequence>
<dbReference type="Proteomes" id="UP000032303">
    <property type="component" value="Chromosome 2"/>
</dbReference>
<protein>
    <recommendedName>
        <fullName evidence="5">DNA repair ATPase</fullName>
    </recommendedName>
</protein>